<dbReference type="EMBL" id="SMSI01000004">
    <property type="protein sequence ID" value="TDH34223.1"/>
    <property type="molecule type" value="Genomic_DNA"/>
</dbReference>
<dbReference type="Pfam" id="PF00990">
    <property type="entry name" value="GGDEF"/>
    <property type="match status" value="1"/>
</dbReference>
<dbReference type="GO" id="GO:0052621">
    <property type="term" value="F:diguanylate cyclase activity"/>
    <property type="evidence" value="ECO:0007669"/>
    <property type="project" value="UniProtKB-EC"/>
</dbReference>
<dbReference type="NCBIfam" id="TIGR00254">
    <property type="entry name" value="GGDEF"/>
    <property type="match status" value="1"/>
</dbReference>
<dbReference type="SUPFAM" id="SSF55073">
    <property type="entry name" value="Nucleotide cyclase"/>
    <property type="match status" value="1"/>
</dbReference>
<keyword evidence="3" id="KW-0472">Membrane</keyword>
<comment type="catalytic activity">
    <reaction evidence="2">
        <text>2 GTP = 3',3'-c-di-GMP + 2 diphosphate</text>
        <dbReference type="Rhea" id="RHEA:24898"/>
        <dbReference type="ChEBI" id="CHEBI:33019"/>
        <dbReference type="ChEBI" id="CHEBI:37565"/>
        <dbReference type="ChEBI" id="CHEBI:58805"/>
        <dbReference type="EC" id="2.7.7.65"/>
    </reaction>
</comment>
<accession>A0A4R5PHC8</accession>
<dbReference type="AlphaFoldDB" id="A0A4R5PHC8"/>
<dbReference type="PROSITE" id="PS50887">
    <property type="entry name" value="GGDEF"/>
    <property type="match status" value="1"/>
</dbReference>
<evidence type="ECO:0000256" key="1">
    <source>
        <dbReference type="ARBA" id="ARBA00012528"/>
    </source>
</evidence>
<sequence length="262" mass="28157">MDFLMKRMKLTSQRQVLTGTLLITLISVASPVSVFMVVLSFFNMESAAYWLIIGISAAIPLLIAPPIALIALSLLRMISETIEKVDAVVRRDPLTGVSTRAFFLEQVREHLANGGAFLMIDADHFKSINDTDGHDVGDAVLRRIAEIMSLSMDHAPGRALIGRLGGEEFGVFLEKANEEQAALFAAAVGSAIRLKAQKIPGCESAVTVSIGVAVHAAGDRLEQTMKRADVALYQAKNAGRDRFILSGSAQDVPARLPQSKAG</sequence>
<evidence type="ECO:0000313" key="5">
    <source>
        <dbReference type="EMBL" id="TDH34223.1"/>
    </source>
</evidence>
<feature type="transmembrane region" description="Helical" evidence="3">
    <location>
        <begin position="21"/>
        <end position="42"/>
    </location>
</feature>
<protein>
    <recommendedName>
        <fullName evidence="1">diguanylate cyclase</fullName>
        <ecNumber evidence="1">2.7.7.65</ecNumber>
    </recommendedName>
</protein>
<keyword evidence="3" id="KW-1133">Transmembrane helix</keyword>
<feature type="transmembrane region" description="Helical" evidence="3">
    <location>
        <begin position="48"/>
        <end position="75"/>
    </location>
</feature>
<dbReference type="PANTHER" id="PTHR45138:SF9">
    <property type="entry name" value="DIGUANYLATE CYCLASE DGCM-RELATED"/>
    <property type="match status" value="1"/>
</dbReference>
<dbReference type="Proteomes" id="UP000295131">
    <property type="component" value="Unassembled WGS sequence"/>
</dbReference>
<keyword evidence="3" id="KW-0812">Transmembrane</keyword>
<dbReference type="InterPro" id="IPR029787">
    <property type="entry name" value="Nucleotide_cyclase"/>
</dbReference>
<feature type="domain" description="GGDEF" evidence="4">
    <location>
        <begin position="113"/>
        <end position="248"/>
    </location>
</feature>
<reference evidence="5 6" key="1">
    <citation type="journal article" date="2013" name="Int. J. Syst. Evol. Microbiol.">
        <title>Hoeflea suaedae sp. nov., an endophytic bacterium isolated from the root of the halophyte Suaeda maritima.</title>
        <authorList>
            <person name="Chung E.J."/>
            <person name="Park J.A."/>
            <person name="Pramanik P."/>
            <person name="Bibi F."/>
            <person name="Jeon C.O."/>
            <person name="Chung Y.R."/>
        </authorList>
    </citation>
    <scope>NUCLEOTIDE SEQUENCE [LARGE SCALE GENOMIC DNA]</scope>
    <source>
        <strain evidence="5 6">YC6898</strain>
    </source>
</reference>
<dbReference type="InterPro" id="IPR000160">
    <property type="entry name" value="GGDEF_dom"/>
</dbReference>
<name>A0A4R5PHC8_9HYPH</name>
<dbReference type="PANTHER" id="PTHR45138">
    <property type="entry name" value="REGULATORY COMPONENTS OF SENSORY TRANSDUCTION SYSTEM"/>
    <property type="match status" value="1"/>
</dbReference>
<evidence type="ECO:0000313" key="6">
    <source>
        <dbReference type="Proteomes" id="UP000295131"/>
    </source>
</evidence>
<evidence type="ECO:0000259" key="4">
    <source>
        <dbReference type="PROSITE" id="PS50887"/>
    </source>
</evidence>
<organism evidence="5 6">
    <name type="scientific">Pseudohoeflea suaedae</name>
    <dbReference type="NCBI Taxonomy" id="877384"/>
    <lineage>
        <taxon>Bacteria</taxon>
        <taxon>Pseudomonadati</taxon>
        <taxon>Pseudomonadota</taxon>
        <taxon>Alphaproteobacteria</taxon>
        <taxon>Hyphomicrobiales</taxon>
        <taxon>Rhizobiaceae</taxon>
        <taxon>Pseudohoeflea</taxon>
    </lineage>
</organism>
<dbReference type="SMART" id="SM00267">
    <property type="entry name" value="GGDEF"/>
    <property type="match status" value="1"/>
</dbReference>
<proteinExistence type="predicted"/>
<evidence type="ECO:0000256" key="3">
    <source>
        <dbReference type="SAM" id="Phobius"/>
    </source>
</evidence>
<evidence type="ECO:0000256" key="2">
    <source>
        <dbReference type="ARBA" id="ARBA00034247"/>
    </source>
</evidence>
<comment type="caution">
    <text evidence="5">The sequence shown here is derived from an EMBL/GenBank/DDBJ whole genome shotgun (WGS) entry which is preliminary data.</text>
</comment>
<dbReference type="InterPro" id="IPR050469">
    <property type="entry name" value="Diguanylate_Cyclase"/>
</dbReference>
<dbReference type="CDD" id="cd01949">
    <property type="entry name" value="GGDEF"/>
    <property type="match status" value="1"/>
</dbReference>
<gene>
    <name evidence="5" type="ORF">E2A64_16225</name>
</gene>
<dbReference type="EC" id="2.7.7.65" evidence="1"/>
<dbReference type="Gene3D" id="3.30.70.270">
    <property type="match status" value="1"/>
</dbReference>
<keyword evidence="6" id="KW-1185">Reference proteome</keyword>
<dbReference type="InterPro" id="IPR043128">
    <property type="entry name" value="Rev_trsase/Diguanyl_cyclase"/>
</dbReference>